<gene>
    <name evidence="1" type="ORF">HUJ06_012838</name>
</gene>
<sequence length="55" mass="6045">MAELTESCAPLRTTKNFDGEWLETLTTFDLALDLMTGTKKTLNGSSMVEVCSTKN</sequence>
<organism evidence="1 2">
    <name type="scientific">Nelumbo nucifera</name>
    <name type="common">Sacred lotus</name>
    <dbReference type="NCBI Taxonomy" id="4432"/>
    <lineage>
        <taxon>Eukaryota</taxon>
        <taxon>Viridiplantae</taxon>
        <taxon>Streptophyta</taxon>
        <taxon>Embryophyta</taxon>
        <taxon>Tracheophyta</taxon>
        <taxon>Spermatophyta</taxon>
        <taxon>Magnoliopsida</taxon>
        <taxon>Proteales</taxon>
        <taxon>Nelumbonaceae</taxon>
        <taxon>Nelumbo</taxon>
    </lineage>
</organism>
<name>A0A822Z6C4_NELNU</name>
<protein>
    <submittedName>
        <fullName evidence="1">Uncharacterized protein</fullName>
    </submittedName>
</protein>
<dbReference type="EMBL" id="DUZY01000005">
    <property type="protein sequence ID" value="DAD38516.1"/>
    <property type="molecule type" value="Genomic_DNA"/>
</dbReference>
<proteinExistence type="predicted"/>
<accession>A0A822Z6C4</accession>
<keyword evidence="2" id="KW-1185">Reference proteome</keyword>
<dbReference type="AlphaFoldDB" id="A0A822Z6C4"/>
<comment type="caution">
    <text evidence="1">The sequence shown here is derived from an EMBL/GenBank/DDBJ whole genome shotgun (WGS) entry which is preliminary data.</text>
</comment>
<dbReference type="Proteomes" id="UP000607653">
    <property type="component" value="Unassembled WGS sequence"/>
</dbReference>
<reference evidence="1 2" key="1">
    <citation type="journal article" date="2020" name="Mol. Biol. Evol.">
        <title>Distinct Expression and Methylation Patterns for Genes with Different Fates following a Single Whole-Genome Duplication in Flowering Plants.</title>
        <authorList>
            <person name="Shi T."/>
            <person name="Rahmani R.S."/>
            <person name="Gugger P.F."/>
            <person name="Wang M."/>
            <person name="Li H."/>
            <person name="Zhang Y."/>
            <person name="Li Z."/>
            <person name="Wang Q."/>
            <person name="Van de Peer Y."/>
            <person name="Marchal K."/>
            <person name="Chen J."/>
        </authorList>
    </citation>
    <scope>NUCLEOTIDE SEQUENCE [LARGE SCALE GENOMIC DNA]</scope>
    <source>
        <tissue evidence="1">Leaf</tissue>
    </source>
</reference>
<evidence type="ECO:0000313" key="1">
    <source>
        <dbReference type="EMBL" id="DAD38516.1"/>
    </source>
</evidence>
<evidence type="ECO:0000313" key="2">
    <source>
        <dbReference type="Proteomes" id="UP000607653"/>
    </source>
</evidence>